<evidence type="ECO:0000313" key="2">
    <source>
        <dbReference type="Proteomes" id="UP000095743"/>
    </source>
</evidence>
<dbReference type="AlphaFoldDB" id="A0A1D8GIG6"/>
<evidence type="ECO:0000313" key="1">
    <source>
        <dbReference type="EMBL" id="AOT70690.1"/>
    </source>
</evidence>
<dbReference type="Proteomes" id="UP000095743">
    <property type="component" value="Chromosome"/>
</dbReference>
<proteinExistence type="predicted"/>
<accession>A0A1D8GIG6</accession>
<dbReference type="InterPro" id="IPR022555">
    <property type="entry name" value="DUF2577"/>
</dbReference>
<gene>
    <name evidence="1" type="ORF">Gferi_14575</name>
</gene>
<dbReference type="Pfam" id="PF10844">
    <property type="entry name" value="DUF2577"/>
    <property type="match status" value="1"/>
</dbReference>
<organism evidence="1 2">
    <name type="scientific">Geosporobacter ferrireducens</name>
    <dbReference type="NCBI Taxonomy" id="1424294"/>
    <lineage>
        <taxon>Bacteria</taxon>
        <taxon>Bacillati</taxon>
        <taxon>Bacillota</taxon>
        <taxon>Clostridia</taxon>
        <taxon>Peptostreptococcales</taxon>
        <taxon>Thermotaleaceae</taxon>
        <taxon>Geosporobacter</taxon>
    </lineage>
</organism>
<dbReference type="STRING" id="1424294.Gferi_14575"/>
<dbReference type="KEGG" id="gfe:Gferi_14575"/>
<name>A0A1D8GIG6_9FIRM</name>
<keyword evidence="2" id="KW-1185">Reference proteome</keyword>
<sequence length="144" mass="15599">MDAISELAMLFKERENILYMGPQLGTVISPPPNIKVGLGDKIILDKEDLILAAHVLDGYQREIEATGITNTGVSSSSGNMSFHLTGNPPPQNYTITGFSLPAGTTSKSEGALKYTDTLKEGDKVILIPSNDNQKYYLVDKAVRL</sequence>
<reference evidence="1 2" key="1">
    <citation type="submission" date="2016-09" db="EMBL/GenBank/DDBJ databases">
        <title>Genomic analysis reveals versatility of anaerobic energy metabolism of Geosporobacter ferrireducens IRF9 of phylum Firmicutes.</title>
        <authorList>
            <person name="Kim S.-J."/>
        </authorList>
    </citation>
    <scope>NUCLEOTIDE SEQUENCE [LARGE SCALE GENOMIC DNA]</scope>
    <source>
        <strain evidence="1 2">IRF9</strain>
    </source>
</reference>
<dbReference type="EMBL" id="CP017269">
    <property type="protein sequence ID" value="AOT70690.1"/>
    <property type="molecule type" value="Genomic_DNA"/>
</dbReference>
<protein>
    <recommendedName>
        <fullName evidence="3">DUF2577 domain-containing protein</fullName>
    </recommendedName>
</protein>
<evidence type="ECO:0008006" key="3">
    <source>
        <dbReference type="Google" id="ProtNLM"/>
    </source>
</evidence>